<accession>A0A9K3JSG3</accession>
<reference evidence="1" key="2">
    <citation type="submission" date="2020-06" db="EMBL/GenBank/DDBJ databases">
        <title>Helianthus annuus Genome sequencing and assembly Release 2.</title>
        <authorList>
            <person name="Gouzy J."/>
            <person name="Langlade N."/>
            <person name="Munos S."/>
        </authorList>
    </citation>
    <scope>NUCLEOTIDE SEQUENCE</scope>
    <source>
        <tissue evidence="1">Leaves</tissue>
    </source>
</reference>
<dbReference type="Gramene" id="mRNA:HanXRQr2_Chr01g0001671">
    <property type="protein sequence ID" value="CDS:HanXRQr2_Chr01g0001671.1"/>
    <property type="gene ID" value="HanXRQr2_Chr01g0001671"/>
</dbReference>
<dbReference type="EMBL" id="MNCJ02000316">
    <property type="protein sequence ID" value="KAF5820389.1"/>
    <property type="molecule type" value="Genomic_DNA"/>
</dbReference>
<name>A0A9K3JSG3_HELAN</name>
<sequence>MPQIHITYQSSRSCFHPCRPGLYLGSPRADMRSRVEQPLRLCSKQILQNRKVVKIRQCEAITTQILAFGQPRFVHVEHLLQLLLVLFHSSVVGCQTEHGFVC</sequence>
<evidence type="ECO:0000313" key="1">
    <source>
        <dbReference type="EMBL" id="KAF5820389.1"/>
    </source>
</evidence>
<organism evidence="1 2">
    <name type="scientific">Helianthus annuus</name>
    <name type="common">Common sunflower</name>
    <dbReference type="NCBI Taxonomy" id="4232"/>
    <lineage>
        <taxon>Eukaryota</taxon>
        <taxon>Viridiplantae</taxon>
        <taxon>Streptophyta</taxon>
        <taxon>Embryophyta</taxon>
        <taxon>Tracheophyta</taxon>
        <taxon>Spermatophyta</taxon>
        <taxon>Magnoliopsida</taxon>
        <taxon>eudicotyledons</taxon>
        <taxon>Gunneridae</taxon>
        <taxon>Pentapetalae</taxon>
        <taxon>asterids</taxon>
        <taxon>campanulids</taxon>
        <taxon>Asterales</taxon>
        <taxon>Asteraceae</taxon>
        <taxon>Asteroideae</taxon>
        <taxon>Heliantheae alliance</taxon>
        <taxon>Heliantheae</taxon>
        <taxon>Helianthus</taxon>
    </lineage>
</organism>
<evidence type="ECO:0000313" key="2">
    <source>
        <dbReference type="Proteomes" id="UP000215914"/>
    </source>
</evidence>
<reference evidence="1" key="1">
    <citation type="journal article" date="2017" name="Nature">
        <title>The sunflower genome provides insights into oil metabolism, flowering and Asterid evolution.</title>
        <authorList>
            <person name="Badouin H."/>
            <person name="Gouzy J."/>
            <person name="Grassa C.J."/>
            <person name="Murat F."/>
            <person name="Staton S.E."/>
            <person name="Cottret L."/>
            <person name="Lelandais-Briere C."/>
            <person name="Owens G.L."/>
            <person name="Carrere S."/>
            <person name="Mayjonade B."/>
            <person name="Legrand L."/>
            <person name="Gill N."/>
            <person name="Kane N.C."/>
            <person name="Bowers J.E."/>
            <person name="Hubner S."/>
            <person name="Bellec A."/>
            <person name="Berard A."/>
            <person name="Berges H."/>
            <person name="Blanchet N."/>
            <person name="Boniface M.C."/>
            <person name="Brunel D."/>
            <person name="Catrice O."/>
            <person name="Chaidir N."/>
            <person name="Claudel C."/>
            <person name="Donnadieu C."/>
            <person name="Faraut T."/>
            <person name="Fievet G."/>
            <person name="Helmstetter N."/>
            <person name="King M."/>
            <person name="Knapp S.J."/>
            <person name="Lai Z."/>
            <person name="Le Paslier M.C."/>
            <person name="Lippi Y."/>
            <person name="Lorenzon L."/>
            <person name="Mandel J.R."/>
            <person name="Marage G."/>
            <person name="Marchand G."/>
            <person name="Marquand E."/>
            <person name="Bret-Mestries E."/>
            <person name="Morien E."/>
            <person name="Nambeesan S."/>
            <person name="Nguyen T."/>
            <person name="Pegot-Espagnet P."/>
            <person name="Pouilly N."/>
            <person name="Raftis F."/>
            <person name="Sallet E."/>
            <person name="Schiex T."/>
            <person name="Thomas J."/>
            <person name="Vandecasteele C."/>
            <person name="Vares D."/>
            <person name="Vear F."/>
            <person name="Vautrin S."/>
            <person name="Crespi M."/>
            <person name="Mangin B."/>
            <person name="Burke J.M."/>
            <person name="Salse J."/>
            <person name="Munos S."/>
            <person name="Vincourt P."/>
            <person name="Rieseberg L.H."/>
            <person name="Langlade N.B."/>
        </authorList>
    </citation>
    <scope>NUCLEOTIDE SEQUENCE</scope>
    <source>
        <tissue evidence="1">Leaves</tissue>
    </source>
</reference>
<dbReference type="Proteomes" id="UP000215914">
    <property type="component" value="Unassembled WGS sequence"/>
</dbReference>
<protein>
    <submittedName>
        <fullName evidence="1">Uncharacterized protein</fullName>
    </submittedName>
</protein>
<proteinExistence type="predicted"/>
<dbReference type="AlphaFoldDB" id="A0A9K3JSG3"/>
<keyword evidence="2" id="KW-1185">Reference proteome</keyword>
<comment type="caution">
    <text evidence="1">The sequence shown here is derived from an EMBL/GenBank/DDBJ whole genome shotgun (WGS) entry which is preliminary data.</text>
</comment>
<gene>
    <name evidence="1" type="ORF">HanXRQr2_Chr01g0001671</name>
</gene>